<reference evidence="2" key="1">
    <citation type="journal article" date="2019" name="Int. J. Syst. Evol. Microbiol.">
        <title>The Global Catalogue of Microorganisms (GCM) 10K type strain sequencing project: providing services to taxonomists for standard genome sequencing and annotation.</title>
        <authorList>
            <consortium name="The Broad Institute Genomics Platform"/>
            <consortium name="The Broad Institute Genome Sequencing Center for Infectious Disease"/>
            <person name="Wu L."/>
            <person name="Ma J."/>
        </authorList>
    </citation>
    <scope>NUCLEOTIDE SEQUENCE [LARGE SCALE GENOMIC DNA]</scope>
    <source>
        <strain evidence="2">CCUG 59858</strain>
    </source>
</reference>
<organism evidence="1 2">
    <name type="scientific">Legionella dresdenensis</name>
    <dbReference type="NCBI Taxonomy" id="450200"/>
    <lineage>
        <taxon>Bacteria</taxon>
        <taxon>Pseudomonadati</taxon>
        <taxon>Pseudomonadota</taxon>
        <taxon>Gammaproteobacteria</taxon>
        <taxon>Legionellales</taxon>
        <taxon>Legionellaceae</taxon>
        <taxon>Legionella</taxon>
    </lineage>
</organism>
<dbReference type="InterPro" id="IPR058110">
    <property type="entry name" value="GCG_CRPN_dom"/>
</dbReference>
<dbReference type="RefSeq" id="WP_382343403.1">
    <property type="nucleotide sequence ID" value="NZ_JBHSAB010000023.1"/>
</dbReference>
<evidence type="ECO:0000313" key="1">
    <source>
        <dbReference type="EMBL" id="MFC3909305.1"/>
    </source>
</evidence>
<accession>A0ABV8CH59</accession>
<dbReference type="Proteomes" id="UP001595758">
    <property type="component" value="Unassembled WGS sequence"/>
</dbReference>
<name>A0ABV8CH59_9GAMM</name>
<gene>
    <name evidence="1" type="ORF">ACFORL_09505</name>
</gene>
<evidence type="ECO:0000313" key="2">
    <source>
        <dbReference type="Proteomes" id="UP001595758"/>
    </source>
</evidence>
<sequence length="79" mass="8546">MRTQAMYFSKVLGAAAIGALLSVGIGYSSMSHAAQGCGFGYHMTAFGRCVPNEPGPRATIIPGRPDCWRNYLGEVRCYR</sequence>
<dbReference type="EMBL" id="JBHSAB010000023">
    <property type="protein sequence ID" value="MFC3909305.1"/>
    <property type="molecule type" value="Genomic_DNA"/>
</dbReference>
<proteinExistence type="predicted"/>
<comment type="caution">
    <text evidence="1">The sequence shown here is derived from an EMBL/GenBank/DDBJ whole genome shotgun (WGS) entry which is preliminary data.</text>
</comment>
<protein>
    <submittedName>
        <fullName evidence="1">GCG_CRPN prefix-to-repeats domain-containing protein</fullName>
    </submittedName>
</protein>
<keyword evidence="2" id="KW-1185">Reference proteome</keyword>
<dbReference type="NCBIfam" id="NF047412">
    <property type="entry name" value="sig_GCG_CRPN_rpt"/>
    <property type="match status" value="1"/>
</dbReference>